<dbReference type="SUPFAM" id="SSF57716">
    <property type="entry name" value="Glucocorticoid receptor-like (DNA-binding domain)"/>
    <property type="match status" value="1"/>
</dbReference>
<dbReference type="SMART" id="SM00980">
    <property type="entry name" value="THAP"/>
    <property type="match status" value="1"/>
</dbReference>
<keyword evidence="6" id="KW-0175">Coiled coil</keyword>
<dbReference type="InterPro" id="IPR006612">
    <property type="entry name" value="THAP_Znf"/>
</dbReference>
<evidence type="ECO:0000256" key="5">
    <source>
        <dbReference type="PROSITE-ProRule" id="PRU00309"/>
    </source>
</evidence>
<keyword evidence="10" id="KW-1185">Reference proteome</keyword>
<keyword evidence="6" id="KW-0804">Transcription</keyword>
<keyword evidence="6" id="KW-0131">Cell cycle</keyword>
<dbReference type="GO" id="GO:0008270">
    <property type="term" value="F:zinc ion binding"/>
    <property type="evidence" value="ECO:0007669"/>
    <property type="project" value="UniProtKB-KW"/>
</dbReference>
<dbReference type="PROSITE" id="PS50950">
    <property type="entry name" value="ZF_THAP"/>
    <property type="match status" value="1"/>
</dbReference>
<name>A0ABD1JYV9_9TELE</name>
<keyword evidence="6" id="KW-0539">Nucleus</keyword>
<dbReference type="Proteomes" id="UP001591681">
    <property type="component" value="Unassembled WGS sequence"/>
</dbReference>
<organism evidence="9 10">
    <name type="scientific">Coilia grayii</name>
    <name type="common">Gray's grenadier anchovy</name>
    <dbReference type="NCBI Taxonomy" id="363190"/>
    <lineage>
        <taxon>Eukaryota</taxon>
        <taxon>Metazoa</taxon>
        <taxon>Chordata</taxon>
        <taxon>Craniata</taxon>
        <taxon>Vertebrata</taxon>
        <taxon>Euteleostomi</taxon>
        <taxon>Actinopterygii</taxon>
        <taxon>Neopterygii</taxon>
        <taxon>Teleostei</taxon>
        <taxon>Clupei</taxon>
        <taxon>Clupeiformes</taxon>
        <taxon>Clupeoidei</taxon>
        <taxon>Engraulidae</taxon>
        <taxon>Coilinae</taxon>
        <taxon>Coilia</taxon>
    </lineage>
</organism>
<dbReference type="EMBL" id="JBHFQA010000010">
    <property type="protein sequence ID" value="KAL2091908.1"/>
    <property type="molecule type" value="Genomic_DNA"/>
</dbReference>
<keyword evidence="6" id="KW-0805">Transcription regulation</keyword>
<protein>
    <recommendedName>
        <fullName evidence="6">THAP domain-containing protein 1</fullName>
    </recommendedName>
</protein>
<dbReference type="PANTHER" id="PTHR46600">
    <property type="entry name" value="THAP DOMAIN-CONTAINING"/>
    <property type="match status" value="1"/>
</dbReference>
<feature type="domain" description="THAP-type" evidence="8">
    <location>
        <begin position="1"/>
        <end position="77"/>
    </location>
</feature>
<dbReference type="PANTHER" id="PTHR46600:SF7">
    <property type="entry name" value="SI:DKEY-228B2.6-RELATED"/>
    <property type="match status" value="1"/>
</dbReference>
<dbReference type="GO" id="GO:0003700">
    <property type="term" value="F:DNA-binding transcription factor activity"/>
    <property type="evidence" value="ECO:0007669"/>
    <property type="project" value="UniProtKB-UniRule"/>
</dbReference>
<evidence type="ECO:0000256" key="3">
    <source>
        <dbReference type="ARBA" id="ARBA00022833"/>
    </source>
</evidence>
<evidence type="ECO:0000256" key="2">
    <source>
        <dbReference type="ARBA" id="ARBA00022771"/>
    </source>
</evidence>
<comment type="function">
    <text evidence="6">DNA-binding transcription regulator that regulates endothelial cell proliferation and G1/S cell-cycle progression. Specifically binds the 5'-[AT]NTNN[GT]GGCA[AGT]-3' core DNA sequence and acts by modulating expression of pRB-E2F cell-cycle target genes.</text>
</comment>
<gene>
    <name evidence="9" type="ORF">ACEWY4_011706</name>
</gene>
<comment type="similarity">
    <text evidence="6">Belongs to the THAP1 family.</text>
</comment>
<dbReference type="Pfam" id="PF12017">
    <property type="entry name" value="Tnp_P_element"/>
    <property type="match status" value="1"/>
</dbReference>
<dbReference type="Pfam" id="PF05485">
    <property type="entry name" value="THAP"/>
    <property type="match status" value="1"/>
</dbReference>
<keyword evidence="4 5" id="KW-0238">DNA-binding</keyword>
<evidence type="ECO:0000256" key="4">
    <source>
        <dbReference type="ARBA" id="ARBA00023125"/>
    </source>
</evidence>
<comment type="caution">
    <text evidence="9">The sequence shown here is derived from an EMBL/GenBank/DDBJ whole genome shotgun (WGS) entry which is preliminary data.</text>
</comment>
<evidence type="ECO:0000256" key="1">
    <source>
        <dbReference type="ARBA" id="ARBA00022723"/>
    </source>
</evidence>
<sequence>MPTCVAFKCSNRSSNAKFFRFPFRDHYRLQQWVQNINRKDWAPNKYSRLCSYHFTLDCFIDRGDRVCLTRSAVPTIFNPYTGTTVSQQAKRSEETAHTHVPSFDIVNHDHAYMRCDDTVEPMVTEQIVHSCEPPEDHNYTKCDYNGDPVVTERNLPSSRAVPSNPEEQVLRAKTKMASWKKKIRVQEQRVRRLRRKVECLCSVNCELKRKLLAATRYGEMQESSFEGVAIAKEILTRAQSRVTSSRVSDDLRSFSMTLYSTSPKAYQFVRESFGSVLPHPQTVKSWKSRTPADPSATGSNSQAESHVREDPSSSPNTRPASEEPGSRSFCRTLCVPHGNRSDLFLQVRQDTNSSLNMFPALGVLGSSSYGTLAEKSLAANCYVIPVLKMA</sequence>
<dbReference type="AlphaFoldDB" id="A0ABD1JYV9"/>
<comment type="subcellular location">
    <subcellularLocation>
        <location evidence="6">Nucleus</location>
        <location evidence="6">Nucleoplasm</location>
    </subcellularLocation>
</comment>
<dbReference type="GO" id="GO:0001935">
    <property type="term" value="P:endothelial cell proliferation"/>
    <property type="evidence" value="ECO:0007669"/>
    <property type="project" value="UniProtKB-UniRule"/>
</dbReference>
<dbReference type="InterPro" id="IPR021896">
    <property type="entry name" value="THAP9-like_HTH"/>
</dbReference>
<feature type="region of interest" description="Disordered" evidence="7">
    <location>
        <begin position="281"/>
        <end position="328"/>
    </location>
</feature>
<keyword evidence="1" id="KW-0479">Metal-binding</keyword>
<proteinExistence type="inferred from homology"/>
<accession>A0ABD1JYV9</accession>
<evidence type="ECO:0000313" key="9">
    <source>
        <dbReference type="EMBL" id="KAL2091908.1"/>
    </source>
</evidence>
<evidence type="ECO:0000259" key="8">
    <source>
        <dbReference type="PROSITE" id="PS50950"/>
    </source>
</evidence>
<dbReference type="InterPro" id="IPR026516">
    <property type="entry name" value="THAP1/10"/>
</dbReference>
<dbReference type="GO" id="GO:0005654">
    <property type="term" value="C:nucleoplasm"/>
    <property type="evidence" value="ECO:0007669"/>
    <property type="project" value="UniProtKB-SubCell"/>
</dbReference>
<evidence type="ECO:0000256" key="7">
    <source>
        <dbReference type="SAM" id="MobiDB-lite"/>
    </source>
</evidence>
<dbReference type="GO" id="GO:0043565">
    <property type="term" value="F:sequence-specific DNA binding"/>
    <property type="evidence" value="ECO:0007669"/>
    <property type="project" value="UniProtKB-UniRule"/>
</dbReference>
<keyword evidence="3" id="KW-0862">Zinc</keyword>
<evidence type="ECO:0000256" key="6">
    <source>
        <dbReference type="RuleBase" id="RU369073"/>
    </source>
</evidence>
<reference evidence="9 10" key="1">
    <citation type="submission" date="2024-09" db="EMBL/GenBank/DDBJ databases">
        <title>A chromosome-level genome assembly of Gray's grenadier anchovy, Coilia grayii.</title>
        <authorList>
            <person name="Fu Z."/>
        </authorList>
    </citation>
    <scope>NUCLEOTIDE SEQUENCE [LARGE SCALE GENOMIC DNA]</scope>
    <source>
        <strain evidence="9">G4</strain>
        <tissue evidence="9">Muscle</tissue>
    </source>
</reference>
<evidence type="ECO:0000313" key="10">
    <source>
        <dbReference type="Proteomes" id="UP001591681"/>
    </source>
</evidence>
<keyword evidence="2 5" id="KW-0863">Zinc-finger</keyword>
<dbReference type="SMART" id="SM00692">
    <property type="entry name" value="DM3"/>
    <property type="match status" value="1"/>
</dbReference>